<sequence>VEVGIYKNPKNSFVVRELHSVGEMNQERNETFLYVRLIPTEDGEEAFAHGEVSNSKTTSMVGWALLGQEATGVQTEKGREILRKN</sequence>
<evidence type="ECO:0000313" key="2">
    <source>
        <dbReference type="Proteomes" id="UP001233999"/>
    </source>
</evidence>
<dbReference type="AlphaFoldDB" id="A0AAD7ZG40"/>
<reference evidence="1" key="2">
    <citation type="submission" date="2023-05" db="EMBL/GenBank/DDBJ databases">
        <authorList>
            <person name="Fouks B."/>
        </authorList>
    </citation>
    <scope>NUCLEOTIDE SEQUENCE</scope>
    <source>
        <strain evidence="1">Stay&amp;Tobe</strain>
        <tissue evidence="1">Testes</tissue>
    </source>
</reference>
<organism evidence="1 2">
    <name type="scientific">Diploptera punctata</name>
    <name type="common">Pacific beetle cockroach</name>
    <dbReference type="NCBI Taxonomy" id="6984"/>
    <lineage>
        <taxon>Eukaryota</taxon>
        <taxon>Metazoa</taxon>
        <taxon>Ecdysozoa</taxon>
        <taxon>Arthropoda</taxon>
        <taxon>Hexapoda</taxon>
        <taxon>Insecta</taxon>
        <taxon>Pterygota</taxon>
        <taxon>Neoptera</taxon>
        <taxon>Polyneoptera</taxon>
        <taxon>Dictyoptera</taxon>
        <taxon>Blattodea</taxon>
        <taxon>Blaberoidea</taxon>
        <taxon>Blaberidae</taxon>
        <taxon>Diplopterinae</taxon>
        <taxon>Diploptera</taxon>
    </lineage>
</organism>
<proteinExistence type="predicted"/>
<dbReference type="Proteomes" id="UP001233999">
    <property type="component" value="Unassembled WGS sequence"/>
</dbReference>
<protein>
    <submittedName>
        <fullName evidence="1">Uncharacterized protein</fullName>
    </submittedName>
</protein>
<name>A0AAD7ZG40_DIPPU</name>
<accession>A0AAD7ZG40</accession>
<dbReference type="EMBL" id="JASPKZ010008378">
    <property type="protein sequence ID" value="KAJ9579766.1"/>
    <property type="molecule type" value="Genomic_DNA"/>
</dbReference>
<feature type="non-terminal residue" evidence="1">
    <location>
        <position position="85"/>
    </location>
</feature>
<evidence type="ECO:0000313" key="1">
    <source>
        <dbReference type="EMBL" id="KAJ9579766.1"/>
    </source>
</evidence>
<reference evidence="1" key="1">
    <citation type="journal article" date="2023" name="IScience">
        <title>Live-bearing cockroach genome reveals convergent evolutionary mechanisms linked to viviparity in insects and beyond.</title>
        <authorList>
            <person name="Fouks B."/>
            <person name="Harrison M.C."/>
            <person name="Mikhailova A.A."/>
            <person name="Marchal E."/>
            <person name="English S."/>
            <person name="Carruthers M."/>
            <person name="Jennings E.C."/>
            <person name="Chiamaka E.L."/>
            <person name="Frigard R.A."/>
            <person name="Pippel M."/>
            <person name="Attardo G.M."/>
            <person name="Benoit J.B."/>
            <person name="Bornberg-Bauer E."/>
            <person name="Tobe S.S."/>
        </authorList>
    </citation>
    <scope>NUCLEOTIDE SEQUENCE</scope>
    <source>
        <strain evidence="1">Stay&amp;Tobe</strain>
    </source>
</reference>
<comment type="caution">
    <text evidence="1">The sequence shown here is derived from an EMBL/GenBank/DDBJ whole genome shotgun (WGS) entry which is preliminary data.</text>
</comment>
<gene>
    <name evidence="1" type="ORF">L9F63_004603</name>
</gene>
<feature type="non-terminal residue" evidence="1">
    <location>
        <position position="1"/>
    </location>
</feature>
<keyword evidence="2" id="KW-1185">Reference proteome</keyword>